<dbReference type="OrthoDB" id="3695950at2"/>
<keyword evidence="4" id="KW-1185">Reference proteome</keyword>
<sequence>MILIDFLRALGRRWYVLVVGLVLTVALAVGAYVITPPEYTARGLIILLPSEEAVANGGNPFLALDNLDLPARILVSYFQSESAQTDVANVAAEATYVVSIEESTRGPIIAIDVKDVSAAGALSTLNYIAGEVPSNLARLQTEVSAPPASFVRSTPLTMDTIAKEDLSGTIRVVVAAAAAGLVVSLIVAFLVDRVRLGSGRRRGLAFEDEIDDDTDDVDETDADEPEGGDLDNAPEGSMAPVGMAARRAQR</sequence>
<evidence type="ECO:0000256" key="1">
    <source>
        <dbReference type="SAM" id="MobiDB-lite"/>
    </source>
</evidence>
<dbReference type="RefSeq" id="WP_150449832.1">
    <property type="nucleotide sequence ID" value="NZ_VYSA01000003.1"/>
</dbReference>
<evidence type="ECO:0008006" key="5">
    <source>
        <dbReference type="Google" id="ProtNLM"/>
    </source>
</evidence>
<feature type="transmembrane region" description="Helical" evidence="2">
    <location>
        <begin position="14"/>
        <end position="34"/>
    </location>
</feature>
<feature type="region of interest" description="Disordered" evidence="1">
    <location>
        <begin position="207"/>
        <end position="250"/>
    </location>
</feature>
<keyword evidence="2" id="KW-1133">Transmembrane helix</keyword>
<comment type="caution">
    <text evidence="3">The sequence shown here is derived from an EMBL/GenBank/DDBJ whole genome shotgun (WGS) entry which is preliminary data.</text>
</comment>
<dbReference type="EMBL" id="VYSA01000003">
    <property type="protein sequence ID" value="KAA9106483.1"/>
    <property type="molecule type" value="Genomic_DNA"/>
</dbReference>
<name>A0A5J5J1K0_9MICO</name>
<keyword evidence="2" id="KW-0812">Transmembrane</keyword>
<dbReference type="Proteomes" id="UP000325827">
    <property type="component" value="Unassembled WGS sequence"/>
</dbReference>
<evidence type="ECO:0000313" key="3">
    <source>
        <dbReference type="EMBL" id="KAA9106483.1"/>
    </source>
</evidence>
<dbReference type="AlphaFoldDB" id="A0A5J5J1K0"/>
<evidence type="ECO:0000256" key="2">
    <source>
        <dbReference type="SAM" id="Phobius"/>
    </source>
</evidence>
<feature type="transmembrane region" description="Helical" evidence="2">
    <location>
        <begin position="168"/>
        <end position="191"/>
    </location>
</feature>
<keyword evidence="2" id="KW-0472">Membrane</keyword>
<gene>
    <name evidence="3" type="ORF">F6B43_15190</name>
</gene>
<accession>A0A5J5J1K0</accession>
<proteinExistence type="predicted"/>
<protein>
    <recommendedName>
        <fullName evidence="5">Polysaccharide chain length determinant N-terminal domain-containing protein</fullName>
    </recommendedName>
</protein>
<reference evidence="4" key="1">
    <citation type="submission" date="2019-09" db="EMBL/GenBank/DDBJ databases">
        <title>Mumia zhuanghuii sp. nov. isolated from the intestinal contents of plateau pika (Ochotona curzoniae) in the Qinghai-Tibet plateau of China.</title>
        <authorList>
            <person name="Tian Z."/>
        </authorList>
    </citation>
    <scope>NUCLEOTIDE SEQUENCE [LARGE SCALE GENOMIC DNA]</scope>
    <source>
        <strain evidence="4">JCM 30598</strain>
    </source>
</reference>
<feature type="compositionally biased region" description="Acidic residues" evidence="1">
    <location>
        <begin position="207"/>
        <end position="229"/>
    </location>
</feature>
<organism evidence="3 4">
    <name type="scientific">Microbacterium rhizomatis</name>
    <dbReference type="NCBI Taxonomy" id="1631477"/>
    <lineage>
        <taxon>Bacteria</taxon>
        <taxon>Bacillati</taxon>
        <taxon>Actinomycetota</taxon>
        <taxon>Actinomycetes</taxon>
        <taxon>Micrococcales</taxon>
        <taxon>Microbacteriaceae</taxon>
        <taxon>Microbacterium</taxon>
    </lineage>
</organism>
<evidence type="ECO:0000313" key="4">
    <source>
        <dbReference type="Proteomes" id="UP000325827"/>
    </source>
</evidence>